<accession>Q0UGP1</accession>
<dbReference type="HOGENOM" id="CLU_400675_0_0_1"/>
<dbReference type="GeneID" id="5976277"/>
<dbReference type="KEGG" id="pno:SNOG_09073"/>
<sequence length="687" mass="76492">MFWLPHSKLLYIPTTALISLSTVAWIDLIDYFFAYGKAKRPSTVALPSPPDTAHLRSSLRYNIVTTTKCSTTILPPRHTNMAPNIAVEAPTFHSLNKAQKRALMLRDQLRWTDIPHLNEFICGLSDNEPPAYKRINGAVYPPLVMVTLRPSATRYDLGNVHFDTASDQGPAGIYRAYLTVEDDTFELRTEDALKPDEANLETVPIHSFIAKTMVGLFEAKFRTIWERKNKINELRRSAFEIASKAPVEEAFRVGQVRLFSFGFLVFDILKKAKKRRPGEPISKHSTNKRKHIGLNTIPEDAKTATFNAIPTTIKVDLFNNVIRTAFPNFDNLMMASWNVVSVYSNVGTDFPELHKSIVELKSVLQDFEESFGVKGKREDARYRRDLEPAMRQSEDERETRPTPTPDVAQHDGSDEAPATPNGNQDLDVSHEQQNTLDALFEDPEPEPEPEAEAERDMPPPRLTQHRHASSDAEQPISHRTSAAPRLPSNDAEDPVSHRTSAVPIFPASTRSSPALPKRKRDLSSDSHELQRRRDEYRTAAQAPQESSDSDDDQIPPSAPKPKSAIALRARYNARKTELLRTFGSNANVPQVYRLQMQGLMKEIRAREMKEKEEADGVEEGEGGAVGEVEEGGGGRGENTGMPKFLGNSVLGGRKPLGMAPVAPMAHMAAGAGGVLRRESGGAERKKD</sequence>
<organism evidence="2 3">
    <name type="scientific">Phaeosphaeria nodorum (strain SN15 / ATCC MYA-4574 / FGSC 10173)</name>
    <name type="common">Glume blotch fungus</name>
    <name type="synonym">Parastagonospora nodorum</name>
    <dbReference type="NCBI Taxonomy" id="321614"/>
    <lineage>
        <taxon>Eukaryota</taxon>
        <taxon>Fungi</taxon>
        <taxon>Dikarya</taxon>
        <taxon>Ascomycota</taxon>
        <taxon>Pezizomycotina</taxon>
        <taxon>Dothideomycetes</taxon>
        <taxon>Pleosporomycetidae</taxon>
        <taxon>Pleosporales</taxon>
        <taxon>Pleosporineae</taxon>
        <taxon>Phaeosphaeriaceae</taxon>
        <taxon>Parastagonospora</taxon>
    </lineage>
</organism>
<feature type="region of interest" description="Disordered" evidence="1">
    <location>
        <begin position="440"/>
        <end position="566"/>
    </location>
</feature>
<dbReference type="InParanoid" id="Q0UGP1"/>
<dbReference type="VEuPathDB" id="FungiDB:JI435_090730"/>
<dbReference type="Proteomes" id="UP000001055">
    <property type="component" value="Unassembled WGS sequence"/>
</dbReference>
<feature type="compositionally biased region" description="Acidic residues" evidence="1">
    <location>
        <begin position="440"/>
        <end position="451"/>
    </location>
</feature>
<feature type="compositionally biased region" description="Basic and acidic residues" evidence="1">
    <location>
        <begin position="521"/>
        <end position="537"/>
    </location>
</feature>
<dbReference type="RefSeq" id="XP_001799376.1">
    <property type="nucleotide sequence ID" value="XM_001799324.1"/>
</dbReference>
<feature type="compositionally biased region" description="Basic and acidic residues" evidence="1">
    <location>
        <begin position="382"/>
        <end position="400"/>
    </location>
</feature>
<protein>
    <submittedName>
        <fullName evidence="2">Uncharacterized protein</fullName>
    </submittedName>
</protein>
<reference evidence="3" key="1">
    <citation type="journal article" date="2007" name="Plant Cell">
        <title>Dothideomycete-plant interactions illuminated by genome sequencing and EST analysis of the wheat pathogen Stagonospora nodorum.</title>
        <authorList>
            <person name="Hane J.K."/>
            <person name="Lowe R.G."/>
            <person name="Solomon P.S."/>
            <person name="Tan K.C."/>
            <person name="Schoch C.L."/>
            <person name="Spatafora J.W."/>
            <person name="Crous P.W."/>
            <person name="Kodira C."/>
            <person name="Birren B.W."/>
            <person name="Galagan J.E."/>
            <person name="Torriani S.F."/>
            <person name="McDonald B.A."/>
            <person name="Oliver R.P."/>
        </authorList>
    </citation>
    <scope>NUCLEOTIDE SEQUENCE [LARGE SCALE GENOMIC DNA]</scope>
    <source>
        <strain evidence="3">SN15 / ATCC MYA-4574 / FGSC 10173</strain>
    </source>
</reference>
<proteinExistence type="predicted"/>
<evidence type="ECO:0000256" key="1">
    <source>
        <dbReference type="SAM" id="MobiDB-lite"/>
    </source>
</evidence>
<feature type="region of interest" description="Disordered" evidence="1">
    <location>
        <begin position="608"/>
        <end position="647"/>
    </location>
</feature>
<feature type="region of interest" description="Disordered" evidence="1">
    <location>
        <begin position="382"/>
        <end position="427"/>
    </location>
</feature>
<dbReference type="eggNOG" id="ENOG502R8A5">
    <property type="taxonomic scope" value="Eukaryota"/>
</dbReference>
<gene>
    <name evidence="2" type="ORF">SNOG_09073</name>
</gene>
<name>Q0UGP1_PHANO</name>
<evidence type="ECO:0000313" key="3">
    <source>
        <dbReference type="Proteomes" id="UP000001055"/>
    </source>
</evidence>
<evidence type="ECO:0000313" key="2">
    <source>
        <dbReference type="EMBL" id="EAT83265.2"/>
    </source>
</evidence>
<dbReference type="AlphaFoldDB" id="Q0UGP1"/>
<dbReference type="EMBL" id="CH445338">
    <property type="protein sequence ID" value="EAT83265.2"/>
    <property type="molecule type" value="Genomic_DNA"/>
</dbReference>